<dbReference type="SMART" id="SM00854">
    <property type="entry name" value="PGA_cap"/>
    <property type="match status" value="1"/>
</dbReference>
<dbReference type="EMBL" id="DVNM01000031">
    <property type="protein sequence ID" value="HIU69467.1"/>
    <property type="molecule type" value="Genomic_DNA"/>
</dbReference>
<organism evidence="3 4">
    <name type="scientific">Candidatus Scybalenecus merdavium</name>
    <dbReference type="NCBI Taxonomy" id="2840939"/>
    <lineage>
        <taxon>Bacteria</taxon>
        <taxon>Bacillati</taxon>
        <taxon>Bacillota</taxon>
        <taxon>Clostridia</taxon>
        <taxon>Eubacteriales</taxon>
        <taxon>Oscillospiraceae</taxon>
        <taxon>Oscillospiraceae incertae sedis</taxon>
        <taxon>Candidatus Scybalenecus</taxon>
    </lineage>
</organism>
<evidence type="ECO:0000313" key="3">
    <source>
        <dbReference type="EMBL" id="HIU69467.1"/>
    </source>
</evidence>
<sequence>MNRKKKILSAVIPVLCAVLVLSGLAIYGRVAPQKEATSAPPSASAAPEVSSTDPAEQDATVSLIAVGDNLIHNTLIDSGRQSDGSYNYDALYADFKQYIEPADIAVINQETILGGSAFDYSGYPLFNSPWEIGEAAINAGFDVFTCATNHSLDMGTEGIEQEIAFFDEHPEVVHVGTNASQQAYDTVTYYEKNGIVFALLNYTYGTNGIPLPDDKPWVVNMMDKDKIRKDVEAAKEKADVIIAFPHWGTENSMSVSDYQREYAQLFCSLGVDIVIGTHPHVLEPVEWVTDEESGNRTLVYYSIGNFISHQTNRNQLLGGMAEITIARKNGEISITSAQLCPTVCHYYRENGAYHFAVYKLSEYTDELAGAHVVDDLSVAYFTELAGSTISDEFLDIS</sequence>
<proteinExistence type="inferred from homology"/>
<dbReference type="SUPFAM" id="SSF56300">
    <property type="entry name" value="Metallo-dependent phosphatases"/>
    <property type="match status" value="1"/>
</dbReference>
<name>A0A9D1SNH0_9FIRM</name>
<comment type="similarity">
    <text evidence="1">Belongs to the CapA family.</text>
</comment>
<dbReference type="PANTHER" id="PTHR33393">
    <property type="entry name" value="POLYGLUTAMINE SYNTHESIS ACCESSORY PROTEIN RV0574C-RELATED"/>
    <property type="match status" value="1"/>
</dbReference>
<dbReference type="InterPro" id="IPR019079">
    <property type="entry name" value="Capsule_synth_CapA"/>
</dbReference>
<dbReference type="PANTHER" id="PTHR33393:SF12">
    <property type="entry name" value="CAPSULE BIOSYNTHESIS PROTEIN CAPA"/>
    <property type="match status" value="1"/>
</dbReference>
<accession>A0A9D1SNH0</accession>
<evidence type="ECO:0000256" key="1">
    <source>
        <dbReference type="ARBA" id="ARBA00005662"/>
    </source>
</evidence>
<gene>
    <name evidence="3" type="ORF">IAD23_05850</name>
</gene>
<comment type="caution">
    <text evidence="3">The sequence shown here is derived from an EMBL/GenBank/DDBJ whole genome shotgun (WGS) entry which is preliminary data.</text>
</comment>
<dbReference type="AlphaFoldDB" id="A0A9D1SNH0"/>
<evidence type="ECO:0000313" key="4">
    <source>
        <dbReference type="Proteomes" id="UP000824125"/>
    </source>
</evidence>
<feature type="domain" description="Capsule synthesis protein CapA" evidence="2">
    <location>
        <begin position="62"/>
        <end position="310"/>
    </location>
</feature>
<reference evidence="3" key="2">
    <citation type="journal article" date="2021" name="PeerJ">
        <title>Extensive microbial diversity within the chicken gut microbiome revealed by metagenomics and culture.</title>
        <authorList>
            <person name="Gilroy R."/>
            <person name="Ravi A."/>
            <person name="Getino M."/>
            <person name="Pursley I."/>
            <person name="Horton D.L."/>
            <person name="Alikhan N.F."/>
            <person name="Baker D."/>
            <person name="Gharbi K."/>
            <person name="Hall N."/>
            <person name="Watson M."/>
            <person name="Adriaenssens E.M."/>
            <person name="Foster-Nyarko E."/>
            <person name="Jarju S."/>
            <person name="Secka A."/>
            <person name="Antonio M."/>
            <person name="Oren A."/>
            <person name="Chaudhuri R.R."/>
            <person name="La Ragione R."/>
            <person name="Hildebrand F."/>
            <person name="Pallen M.J."/>
        </authorList>
    </citation>
    <scope>NUCLEOTIDE SEQUENCE</scope>
    <source>
        <strain evidence="3">CHK176-6737</strain>
    </source>
</reference>
<dbReference type="Pfam" id="PF09587">
    <property type="entry name" value="PGA_cap"/>
    <property type="match status" value="1"/>
</dbReference>
<dbReference type="InterPro" id="IPR029052">
    <property type="entry name" value="Metallo-depent_PP-like"/>
</dbReference>
<evidence type="ECO:0000259" key="2">
    <source>
        <dbReference type="SMART" id="SM00854"/>
    </source>
</evidence>
<protein>
    <submittedName>
        <fullName evidence="3">CapA family protein</fullName>
    </submittedName>
</protein>
<dbReference type="InterPro" id="IPR052169">
    <property type="entry name" value="CW_Biosynth-Accessory"/>
</dbReference>
<reference evidence="3" key="1">
    <citation type="submission" date="2020-10" db="EMBL/GenBank/DDBJ databases">
        <authorList>
            <person name="Gilroy R."/>
        </authorList>
    </citation>
    <scope>NUCLEOTIDE SEQUENCE</scope>
    <source>
        <strain evidence="3">CHK176-6737</strain>
    </source>
</reference>
<dbReference type="Gene3D" id="3.60.21.10">
    <property type="match status" value="1"/>
</dbReference>
<dbReference type="CDD" id="cd07381">
    <property type="entry name" value="MPP_CapA"/>
    <property type="match status" value="1"/>
</dbReference>
<dbReference type="Proteomes" id="UP000824125">
    <property type="component" value="Unassembled WGS sequence"/>
</dbReference>